<reference evidence="2" key="2">
    <citation type="submission" date="2015-01" db="EMBL/GenBank/DDBJ databases">
        <title>Evolutionary Origins and Diversification of the Mycorrhizal Mutualists.</title>
        <authorList>
            <consortium name="DOE Joint Genome Institute"/>
            <consortium name="Mycorrhizal Genomics Consortium"/>
            <person name="Kohler A."/>
            <person name="Kuo A."/>
            <person name="Nagy L.G."/>
            <person name="Floudas D."/>
            <person name="Copeland A."/>
            <person name="Barry K.W."/>
            <person name="Cichocki N."/>
            <person name="Veneault-Fourrey C."/>
            <person name="LaButti K."/>
            <person name="Lindquist E.A."/>
            <person name="Lipzen A."/>
            <person name="Lundell T."/>
            <person name="Morin E."/>
            <person name="Murat C."/>
            <person name="Riley R."/>
            <person name="Ohm R."/>
            <person name="Sun H."/>
            <person name="Tunlid A."/>
            <person name="Henrissat B."/>
            <person name="Grigoriev I.V."/>
            <person name="Hibbett D.S."/>
            <person name="Martin F."/>
        </authorList>
    </citation>
    <scope>NUCLEOTIDE SEQUENCE [LARGE SCALE GENOMIC DNA]</scope>
    <source>
        <strain evidence="2">MUT 4182</strain>
    </source>
</reference>
<dbReference type="OrthoDB" id="3209539at2759"/>
<evidence type="ECO:0000313" key="2">
    <source>
        <dbReference type="Proteomes" id="UP000054248"/>
    </source>
</evidence>
<dbReference type="HOGENOM" id="CLU_1548751_0_0_1"/>
<dbReference type="EMBL" id="KN822964">
    <property type="protein sequence ID" value="KIO31310.1"/>
    <property type="molecule type" value="Genomic_DNA"/>
</dbReference>
<proteinExistence type="predicted"/>
<organism evidence="1 2">
    <name type="scientific">Tulasnella calospora MUT 4182</name>
    <dbReference type="NCBI Taxonomy" id="1051891"/>
    <lineage>
        <taxon>Eukaryota</taxon>
        <taxon>Fungi</taxon>
        <taxon>Dikarya</taxon>
        <taxon>Basidiomycota</taxon>
        <taxon>Agaricomycotina</taxon>
        <taxon>Agaricomycetes</taxon>
        <taxon>Cantharellales</taxon>
        <taxon>Tulasnellaceae</taxon>
        <taxon>Tulasnella</taxon>
    </lineage>
</organism>
<reference evidence="1 2" key="1">
    <citation type="submission" date="2014-04" db="EMBL/GenBank/DDBJ databases">
        <authorList>
            <consortium name="DOE Joint Genome Institute"/>
            <person name="Kuo A."/>
            <person name="Girlanda M."/>
            <person name="Perotto S."/>
            <person name="Kohler A."/>
            <person name="Nagy L.G."/>
            <person name="Floudas D."/>
            <person name="Copeland A."/>
            <person name="Barry K.W."/>
            <person name="Cichocki N."/>
            <person name="Veneault-Fourrey C."/>
            <person name="LaButti K."/>
            <person name="Lindquist E.A."/>
            <person name="Lipzen A."/>
            <person name="Lundell T."/>
            <person name="Morin E."/>
            <person name="Murat C."/>
            <person name="Sun H."/>
            <person name="Tunlid A."/>
            <person name="Henrissat B."/>
            <person name="Grigoriev I.V."/>
            <person name="Hibbett D.S."/>
            <person name="Martin F."/>
            <person name="Nordberg H.P."/>
            <person name="Cantor M.N."/>
            <person name="Hua S.X."/>
        </authorList>
    </citation>
    <scope>NUCLEOTIDE SEQUENCE [LARGE SCALE GENOMIC DNA]</scope>
    <source>
        <strain evidence="1 2">MUT 4182</strain>
    </source>
</reference>
<name>A0A0C3QHJ3_9AGAM</name>
<gene>
    <name evidence="1" type="ORF">M407DRAFT_5123</name>
</gene>
<protein>
    <submittedName>
        <fullName evidence="1">Uncharacterized protein</fullName>
    </submittedName>
</protein>
<accession>A0A0C3QHJ3</accession>
<dbReference type="Proteomes" id="UP000054248">
    <property type="component" value="Unassembled WGS sequence"/>
</dbReference>
<evidence type="ECO:0000313" key="1">
    <source>
        <dbReference type="EMBL" id="KIO31310.1"/>
    </source>
</evidence>
<keyword evidence="2" id="KW-1185">Reference proteome</keyword>
<dbReference type="AlphaFoldDB" id="A0A0C3QHJ3"/>
<sequence>MSVAKMPLFSVPYDVPPALEFASGLLHSLVDRVTQLETHQNPQKTLHLAARCIEIFEGSIESFREPPSTFEGAAEALGSLSHLESLAFEAIAVLEAAPPASSSSPPRIGHPSQRDWTDEQLQNTWMSRRNALVNLLVKAHATKFKAGVEEVKRVDDFLWATVVAQSMQNRHSE</sequence>